<dbReference type="InterPro" id="IPR000819">
    <property type="entry name" value="Peptidase_M17_C"/>
</dbReference>
<feature type="binding site" evidence="8">
    <location>
        <position position="262"/>
    </location>
    <ligand>
        <name>Mn(2+)</name>
        <dbReference type="ChEBI" id="CHEBI:29035"/>
        <label>2</label>
    </ligand>
</feature>
<dbReference type="Pfam" id="PF00883">
    <property type="entry name" value="Peptidase_M17"/>
    <property type="match status" value="1"/>
</dbReference>
<dbReference type="GO" id="GO:0004177">
    <property type="term" value="F:aminopeptidase activity"/>
    <property type="evidence" value="ECO:0007669"/>
    <property type="project" value="UniProtKB-KW"/>
</dbReference>
<protein>
    <recommendedName>
        <fullName evidence="8">Probable cytosol aminopeptidase</fullName>
        <ecNumber evidence="8">3.4.11.1</ecNumber>
    </recommendedName>
    <alternativeName>
        <fullName evidence="8">Leucine aminopeptidase</fullName>
        <shortName evidence="8">LAP</shortName>
        <ecNumber evidence="8">3.4.11.10</ecNumber>
    </alternativeName>
    <alternativeName>
        <fullName evidence="8">Leucyl aminopeptidase</fullName>
    </alternativeName>
</protein>
<evidence type="ECO:0000256" key="8">
    <source>
        <dbReference type="HAMAP-Rule" id="MF_00181"/>
    </source>
</evidence>
<evidence type="ECO:0000256" key="4">
    <source>
        <dbReference type="ARBA" id="ARBA00022438"/>
    </source>
</evidence>
<comment type="catalytic activity">
    <reaction evidence="2 8">
        <text>Release of an N-terminal amino acid, preferentially leucine, but not glutamic or aspartic acids.</text>
        <dbReference type="EC" id="3.4.11.10"/>
    </reaction>
</comment>
<proteinExistence type="inferred from homology"/>
<dbReference type="PANTHER" id="PTHR11963">
    <property type="entry name" value="LEUCINE AMINOPEPTIDASE-RELATED"/>
    <property type="match status" value="1"/>
</dbReference>
<keyword evidence="6 8" id="KW-0378">Hydrolase</keyword>
<evidence type="ECO:0000256" key="3">
    <source>
        <dbReference type="ARBA" id="ARBA00009528"/>
    </source>
</evidence>
<accession>A0ABS6SF72</accession>
<evidence type="ECO:0000256" key="6">
    <source>
        <dbReference type="ARBA" id="ARBA00022801"/>
    </source>
</evidence>
<keyword evidence="11" id="KW-1185">Reference proteome</keyword>
<dbReference type="NCBIfam" id="NF002075">
    <property type="entry name" value="PRK00913.2-2"/>
    <property type="match status" value="1"/>
</dbReference>
<evidence type="ECO:0000256" key="1">
    <source>
        <dbReference type="ARBA" id="ARBA00000135"/>
    </source>
</evidence>
<dbReference type="RefSeq" id="WP_218445881.1">
    <property type="nucleotide sequence ID" value="NZ_JAGSPA010000003.1"/>
</dbReference>
<dbReference type="Pfam" id="PF02789">
    <property type="entry name" value="Peptidase_M17_N"/>
    <property type="match status" value="1"/>
</dbReference>
<dbReference type="EC" id="3.4.11.10" evidence="8"/>
<keyword evidence="5 8" id="KW-0645">Protease</keyword>
<comment type="subcellular location">
    <subcellularLocation>
        <location evidence="8">Cytoplasm</location>
    </subcellularLocation>
</comment>
<comment type="cofactor">
    <cofactor evidence="8">
        <name>Mn(2+)</name>
        <dbReference type="ChEBI" id="CHEBI:29035"/>
    </cofactor>
    <text evidence="8">Binds 2 manganese ions per subunit.</text>
</comment>
<comment type="similarity">
    <text evidence="3 8">Belongs to the peptidase M17 family.</text>
</comment>
<dbReference type="PROSITE" id="PS00631">
    <property type="entry name" value="CYTOSOL_AP"/>
    <property type="match status" value="1"/>
</dbReference>
<keyword evidence="8" id="KW-0479">Metal-binding</keyword>
<dbReference type="HAMAP" id="MF_00181">
    <property type="entry name" value="Cytosol_peptidase_M17"/>
    <property type="match status" value="1"/>
</dbReference>
<feature type="binding site" evidence="8">
    <location>
        <position position="267"/>
    </location>
    <ligand>
        <name>Mn(2+)</name>
        <dbReference type="ChEBI" id="CHEBI:29035"/>
        <label>1</label>
    </ligand>
</feature>
<feature type="binding site" evidence="8">
    <location>
        <position position="285"/>
    </location>
    <ligand>
        <name>Mn(2+)</name>
        <dbReference type="ChEBI" id="CHEBI:29035"/>
        <label>2</label>
    </ligand>
</feature>
<dbReference type="NCBIfam" id="NF002077">
    <property type="entry name" value="PRK00913.2-4"/>
    <property type="match status" value="1"/>
</dbReference>
<organism evidence="10 11">
    <name type="scientific">Pacificimonas pallii</name>
    <dbReference type="NCBI Taxonomy" id="2827236"/>
    <lineage>
        <taxon>Bacteria</taxon>
        <taxon>Pseudomonadati</taxon>
        <taxon>Pseudomonadota</taxon>
        <taxon>Alphaproteobacteria</taxon>
        <taxon>Sphingomonadales</taxon>
        <taxon>Sphingosinicellaceae</taxon>
        <taxon>Pacificimonas</taxon>
    </lineage>
</organism>
<dbReference type="PANTHER" id="PTHR11963:SF23">
    <property type="entry name" value="CYTOSOL AMINOPEPTIDASE"/>
    <property type="match status" value="1"/>
</dbReference>
<feature type="binding site" evidence="8">
    <location>
        <position position="346"/>
    </location>
    <ligand>
        <name>Mn(2+)</name>
        <dbReference type="ChEBI" id="CHEBI:29035"/>
        <label>2</label>
    </ligand>
</feature>
<dbReference type="EC" id="3.4.11.1" evidence="8"/>
<sequence>MQIEFVSEASASAAALVVFSAKDMVLSKGAQAVDENGGGALRKAANTARFTGSEAATVDLLAVAGNDANRVLLVGMGEAGKGDAARWEKIGAALAAKLLRSGDVRAVVDMSGLSDLGLDAKEAAAHLAVGIAQRGYAFDHYFTKKPKTQKVSLEKVEIMGAADGAADLWAEWEGVVKGVAFAKDLVSEPANKVYPLSFVEKIRALEIPGLKVEVLDEAQMEEAGMHALLGVGLGSEQPSRLLIMEWDGTDGDQKTSHVFVGKGVTFDSGGISLKPGAGMEDMKWDMGGAGAVAGTMVALASRKAKARIVGICGLVENMPDGKAQRPSDVVTSMSGQTIEVINTDAEGRLVLCDAMWWAQETYKPDVLVDLATLTGAIIIGLGHEYAGAYSNDEGLAADLLKASATSGDKLWRMPLAPRYDRQIDSQIADMKNVGGKDAGSITAAQFLKRFVQDGVKWAHLDVAGMVWDTKARRLHDRGATGFGVRLLDQYVRDVLES</sequence>
<dbReference type="NCBIfam" id="NF002074">
    <property type="entry name" value="PRK00913.1-4"/>
    <property type="match status" value="1"/>
</dbReference>
<feature type="active site" evidence="8">
    <location>
        <position position="274"/>
    </location>
</feature>
<evidence type="ECO:0000259" key="9">
    <source>
        <dbReference type="PROSITE" id="PS00631"/>
    </source>
</evidence>
<dbReference type="InterPro" id="IPR023042">
    <property type="entry name" value="Peptidase_M17_leu_NH2_pept"/>
</dbReference>
<dbReference type="CDD" id="cd00433">
    <property type="entry name" value="Peptidase_M17"/>
    <property type="match status" value="1"/>
</dbReference>
<evidence type="ECO:0000313" key="10">
    <source>
        <dbReference type="EMBL" id="MBV7257044.1"/>
    </source>
</evidence>
<evidence type="ECO:0000256" key="2">
    <source>
        <dbReference type="ARBA" id="ARBA00000967"/>
    </source>
</evidence>
<gene>
    <name evidence="8" type="primary">pepA</name>
    <name evidence="10" type="ORF">KCG44_09640</name>
</gene>
<comment type="catalytic activity">
    <reaction evidence="1 8">
        <text>Release of an N-terminal amino acid, Xaa-|-Yaa-, in which Xaa is preferably Leu, but may be other amino acids including Pro although not Arg or Lys, and Yaa may be Pro. Amino acid amides and methyl esters are also readily hydrolyzed, but rates on arylamides are exceedingly low.</text>
        <dbReference type="EC" id="3.4.11.1"/>
    </reaction>
</comment>
<keyword evidence="4 8" id="KW-0031">Aminopeptidase</keyword>
<evidence type="ECO:0000256" key="7">
    <source>
        <dbReference type="ARBA" id="ARBA00023211"/>
    </source>
</evidence>
<keyword evidence="8" id="KW-0963">Cytoplasm</keyword>
<feature type="binding site" evidence="8">
    <location>
        <position position="344"/>
    </location>
    <ligand>
        <name>Mn(2+)</name>
        <dbReference type="ChEBI" id="CHEBI:29035"/>
        <label>1</label>
    </ligand>
</feature>
<feature type="active site" evidence="8">
    <location>
        <position position="348"/>
    </location>
</feature>
<dbReference type="Proteomes" id="UP000722336">
    <property type="component" value="Unassembled WGS sequence"/>
</dbReference>
<feature type="domain" description="Cytosol aminopeptidase" evidence="9">
    <location>
        <begin position="342"/>
        <end position="349"/>
    </location>
</feature>
<feature type="binding site" evidence="8">
    <location>
        <position position="267"/>
    </location>
    <ligand>
        <name>Mn(2+)</name>
        <dbReference type="ChEBI" id="CHEBI:29035"/>
        <label>2</label>
    </ligand>
</feature>
<evidence type="ECO:0000256" key="5">
    <source>
        <dbReference type="ARBA" id="ARBA00022670"/>
    </source>
</evidence>
<name>A0ABS6SF72_9SPHN</name>
<evidence type="ECO:0000313" key="11">
    <source>
        <dbReference type="Proteomes" id="UP000722336"/>
    </source>
</evidence>
<feature type="binding site" evidence="8">
    <location>
        <position position="346"/>
    </location>
    <ligand>
        <name>Mn(2+)</name>
        <dbReference type="ChEBI" id="CHEBI:29035"/>
        <label>1</label>
    </ligand>
</feature>
<keyword evidence="7 8" id="KW-0464">Manganese</keyword>
<dbReference type="EMBL" id="JAGSPA010000003">
    <property type="protein sequence ID" value="MBV7257044.1"/>
    <property type="molecule type" value="Genomic_DNA"/>
</dbReference>
<dbReference type="InterPro" id="IPR011356">
    <property type="entry name" value="Leucine_aapep/pepB"/>
</dbReference>
<dbReference type="InterPro" id="IPR008283">
    <property type="entry name" value="Peptidase_M17_N"/>
</dbReference>
<reference evidence="10 11" key="1">
    <citation type="submission" date="2021-04" db="EMBL/GenBank/DDBJ databases">
        <authorList>
            <person name="Pira H."/>
            <person name="Risdian C."/>
            <person name="Wink J."/>
        </authorList>
    </citation>
    <scope>NUCLEOTIDE SEQUENCE [LARGE SCALE GENOMIC DNA]</scope>
    <source>
        <strain evidence="10 11">WHA3</strain>
    </source>
</reference>
<comment type="caution">
    <text evidence="10">The sequence shown here is derived from an EMBL/GenBank/DDBJ whole genome shotgun (WGS) entry which is preliminary data.</text>
</comment>
<comment type="function">
    <text evidence="8">Presumably involved in the processing and regular turnover of intracellular proteins. Catalyzes the removal of unsubstituted N-terminal amino acids from various peptides.</text>
</comment>